<accession>A0A518AXN3</accession>
<sequence>MFARLTMIAVLLGLVPIVGCSGNSEGRVAVSGKVTLDGQPLEQGVVRFNPVGGGLVGEGEINGGSYSLGTSNGPTPGPKEVSIVSLVDTGKTQPDEFDPMKKVPLLEQIIPPRYNQATELKIDVGTSGGTFDFDLKKDAK</sequence>
<reference evidence="1 2" key="1">
    <citation type="submission" date="2019-02" db="EMBL/GenBank/DDBJ databases">
        <title>Deep-cultivation of Planctomycetes and their phenomic and genomic characterization uncovers novel biology.</title>
        <authorList>
            <person name="Wiegand S."/>
            <person name="Jogler M."/>
            <person name="Boedeker C."/>
            <person name="Pinto D."/>
            <person name="Vollmers J."/>
            <person name="Rivas-Marin E."/>
            <person name="Kohn T."/>
            <person name="Peeters S.H."/>
            <person name="Heuer A."/>
            <person name="Rast P."/>
            <person name="Oberbeckmann S."/>
            <person name="Bunk B."/>
            <person name="Jeske O."/>
            <person name="Meyerdierks A."/>
            <person name="Storesund J.E."/>
            <person name="Kallscheuer N."/>
            <person name="Luecker S."/>
            <person name="Lage O.M."/>
            <person name="Pohl T."/>
            <person name="Merkel B.J."/>
            <person name="Hornburger P."/>
            <person name="Mueller R.-W."/>
            <person name="Bruemmer F."/>
            <person name="Labrenz M."/>
            <person name="Spormann A.M."/>
            <person name="Op den Camp H."/>
            <person name="Overmann J."/>
            <person name="Amann R."/>
            <person name="Jetten M.S.M."/>
            <person name="Mascher T."/>
            <person name="Medema M.H."/>
            <person name="Devos D.P."/>
            <person name="Kaster A.-K."/>
            <person name="Ovreas L."/>
            <person name="Rohde M."/>
            <person name="Galperin M.Y."/>
            <person name="Jogler C."/>
        </authorList>
    </citation>
    <scope>NUCLEOTIDE SEQUENCE [LARGE SCALE GENOMIC DNA]</scope>
    <source>
        <strain evidence="1 2">Pan216</strain>
    </source>
</reference>
<proteinExistence type="predicted"/>
<dbReference type="EMBL" id="CP036279">
    <property type="protein sequence ID" value="QDU59489.1"/>
    <property type="molecule type" value="Genomic_DNA"/>
</dbReference>
<evidence type="ECO:0000313" key="1">
    <source>
        <dbReference type="EMBL" id="QDU59489.1"/>
    </source>
</evidence>
<name>A0A518AXN3_9BACT</name>
<keyword evidence="2" id="KW-1185">Reference proteome</keyword>
<evidence type="ECO:0008006" key="3">
    <source>
        <dbReference type="Google" id="ProtNLM"/>
    </source>
</evidence>
<dbReference type="RefSeq" id="WP_145253837.1">
    <property type="nucleotide sequence ID" value="NZ_CP036279.1"/>
</dbReference>
<dbReference type="AlphaFoldDB" id="A0A518AXN3"/>
<dbReference type="KEGG" id="knv:Pan216_03170"/>
<gene>
    <name evidence="1" type="ORF">Pan216_03170</name>
</gene>
<dbReference type="Proteomes" id="UP000317093">
    <property type="component" value="Chromosome"/>
</dbReference>
<protein>
    <recommendedName>
        <fullName evidence="3">Carboxypeptidase regulatory-like domain-containing protein</fullName>
    </recommendedName>
</protein>
<organism evidence="1 2">
    <name type="scientific">Kolteria novifilia</name>
    <dbReference type="NCBI Taxonomy" id="2527975"/>
    <lineage>
        <taxon>Bacteria</taxon>
        <taxon>Pseudomonadati</taxon>
        <taxon>Planctomycetota</taxon>
        <taxon>Planctomycetia</taxon>
        <taxon>Kolteriales</taxon>
        <taxon>Kolteriaceae</taxon>
        <taxon>Kolteria</taxon>
    </lineage>
</organism>
<evidence type="ECO:0000313" key="2">
    <source>
        <dbReference type="Proteomes" id="UP000317093"/>
    </source>
</evidence>
<dbReference type="OrthoDB" id="286361at2"/>